<dbReference type="InterPro" id="IPR009057">
    <property type="entry name" value="Homeodomain-like_sf"/>
</dbReference>
<evidence type="ECO:0000313" key="1">
    <source>
        <dbReference type="EMBL" id="AWK86530.1"/>
    </source>
</evidence>
<dbReference type="SUPFAM" id="SSF46689">
    <property type="entry name" value="Homeodomain-like"/>
    <property type="match status" value="1"/>
</dbReference>
<dbReference type="Proteomes" id="UP000245629">
    <property type="component" value="Chromosome 2"/>
</dbReference>
<name>A0A2S2CQ73_9PROT</name>
<dbReference type="Pfam" id="PF04255">
    <property type="entry name" value="DUF433"/>
    <property type="match status" value="1"/>
</dbReference>
<organism evidence="1 2">
    <name type="scientific">Azospirillum thermophilum</name>
    <dbReference type="NCBI Taxonomy" id="2202148"/>
    <lineage>
        <taxon>Bacteria</taxon>
        <taxon>Pseudomonadati</taxon>
        <taxon>Pseudomonadota</taxon>
        <taxon>Alphaproteobacteria</taxon>
        <taxon>Rhodospirillales</taxon>
        <taxon>Azospirillaceae</taxon>
        <taxon>Azospirillum</taxon>
    </lineage>
</organism>
<keyword evidence="2" id="KW-1185">Reference proteome</keyword>
<dbReference type="EMBL" id="CP029353">
    <property type="protein sequence ID" value="AWK86530.1"/>
    <property type="molecule type" value="Genomic_DNA"/>
</dbReference>
<sequence>MAVIQERLPAHGLYTVAEAAYVAELDSKAINNEFEQAILESASAERLVSRPSLFYVVAVKPLRAQMSTEARRMLHRGFLDAFNDGRPLVEFGYFQIAIPRIEEDVAPRLTLVEKLRDMIEIVPGVAGGEPVFTGTRIKPRLVAEMVRTGAPEAELCRDYGLSREQIELATLFDALYPRRGRPPAARRNVRTHVLPPR</sequence>
<proteinExistence type="predicted"/>
<dbReference type="InterPro" id="IPR007367">
    <property type="entry name" value="DUF433"/>
</dbReference>
<dbReference type="RefSeq" id="WP_109326718.1">
    <property type="nucleotide sequence ID" value="NZ_CP029353.1"/>
</dbReference>
<evidence type="ECO:0008006" key="3">
    <source>
        <dbReference type="Google" id="ProtNLM"/>
    </source>
</evidence>
<dbReference type="AlphaFoldDB" id="A0A2S2CQ73"/>
<accession>A0A2S2CQ73</accession>
<evidence type="ECO:0000313" key="2">
    <source>
        <dbReference type="Proteomes" id="UP000245629"/>
    </source>
</evidence>
<dbReference type="KEGG" id="azz:DEW08_10015"/>
<dbReference type="Gene3D" id="1.10.10.10">
    <property type="entry name" value="Winged helix-like DNA-binding domain superfamily/Winged helix DNA-binding domain"/>
    <property type="match status" value="1"/>
</dbReference>
<reference evidence="2" key="1">
    <citation type="submission" date="2018-05" db="EMBL/GenBank/DDBJ databases">
        <title>Azospirillum thermophila sp. nov., a novel isolated from hot spring.</title>
        <authorList>
            <person name="Zhao Z."/>
        </authorList>
    </citation>
    <scope>NUCLEOTIDE SEQUENCE [LARGE SCALE GENOMIC DNA]</scope>
    <source>
        <strain evidence="2">CFH 70021</strain>
    </source>
</reference>
<protein>
    <recommendedName>
        <fullName evidence="3">DUF433 domain-containing protein</fullName>
    </recommendedName>
</protein>
<dbReference type="OrthoDB" id="200074at2"/>
<gene>
    <name evidence="1" type="ORF">DEW08_10015</name>
</gene>
<dbReference type="InterPro" id="IPR036388">
    <property type="entry name" value="WH-like_DNA-bd_sf"/>
</dbReference>